<evidence type="ECO:0000256" key="4">
    <source>
        <dbReference type="ARBA" id="ARBA00022723"/>
    </source>
</evidence>
<reference evidence="8" key="4">
    <citation type="submission" date="2023-01" db="EMBL/GenBank/DDBJ databases">
        <title>Draft genome sequence of Aliivibrio sifiae strain NBRC 105001.</title>
        <authorList>
            <person name="Sun Q."/>
            <person name="Mori K."/>
        </authorList>
    </citation>
    <scope>NUCLEOTIDE SEQUENCE</scope>
    <source>
        <strain evidence="8">NBRC 105001</strain>
    </source>
</reference>
<feature type="signal peptide" evidence="7">
    <location>
        <begin position="1"/>
        <end position="24"/>
    </location>
</feature>
<dbReference type="RefSeq" id="WP_061003294.1">
    <property type="nucleotide sequence ID" value="NZ_BSOU01000002.1"/>
</dbReference>
<evidence type="ECO:0000313" key="9">
    <source>
        <dbReference type="EMBL" id="PQJ86760.1"/>
    </source>
</evidence>
<dbReference type="InterPro" id="IPR006128">
    <property type="entry name" value="Lipoprotein_PsaA-like"/>
</dbReference>
<dbReference type="Gene3D" id="3.40.50.1980">
    <property type="entry name" value="Nitrogenase molybdenum iron protein domain"/>
    <property type="match status" value="2"/>
</dbReference>
<dbReference type="Pfam" id="PF01297">
    <property type="entry name" value="ZnuA"/>
    <property type="match status" value="1"/>
</dbReference>
<comment type="subcellular location">
    <subcellularLocation>
        <location evidence="1">Cell envelope</location>
    </subcellularLocation>
</comment>
<comment type="similarity">
    <text evidence="2 6">Belongs to the bacterial solute-binding protein 9 family.</text>
</comment>
<comment type="caution">
    <text evidence="9">The sequence shown here is derived from an EMBL/GenBank/DDBJ whole genome shotgun (WGS) entry which is preliminary data.</text>
</comment>
<sequence length="294" mass="31920">MNVLKAMKISSATLILLCSGSAMAKTVNTVASFSVLADIVKQVGGEHVEVTSLIGPNSDPHAFYPTPKDSITLNQADVVFISGFGLEGWMERLVKASGYKGEVITASTGIQTRSMIDDGEKMVDPHAWNSMANGIVYATNVMNALILADPQDAEYFKERGHRYIAELTKLNNWAIDTFNAIPKEKKKVLTSHDAFGYFGAEYGVEFLAPQGYSTESEASTQKVASLITQIKAEDINTYFMEDQADPRLVRQIGAATGAKEGGKLYPEALSDANDANTYAKAFEHNVTIIANTMK</sequence>
<dbReference type="InterPro" id="IPR006129">
    <property type="entry name" value="AdhesinB"/>
</dbReference>
<evidence type="ECO:0000256" key="3">
    <source>
        <dbReference type="ARBA" id="ARBA00022448"/>
    </source>
</evidence>
<name>A0A2S7X5Z7_9GAMM</name>
<proteinExistence type="inferred from homology"/>
<organism evidence="9 10">
    <name type="scientific">Aliivibrio sifiae</name>
    <dbReference type="NCBI Taxonomy" id="566293"/>
    <lineage>
        <taxon>Bacteria</taxon>
        <taxon>Pseudomonadati</taxon>
        <taxon>Pseudomonadota</taxon>
        <taxon>Gammaproteobacteria</taxon>
        <taxon>Vibrionales</taxon>
        <taxon>Vibrionaceae</taxon>
        <taxon>Aliivibrio</taxon>
    </lineage>
</organism>
<dbReference type="PANTHER" id="PTHR42953">
    <property type="entry name" value="HIGH-AFFINITY ZINC UPTAKE SYSTEM PROTEIN ZNUA-RELATED"/>
    <property type="match status" value="1"/>
</dbReference>
<dbReference type="PRINTS" id="PR00691">
    <property type="entry name" value="ADHESINB"/>
</dbReference>
<dbReference type="InterPro" id="IPR050492">
    <property type="entry name" value="Bact_metal-bind_prot9"/>
</dbReference>
<dbReference type="InterPro" id="IPR006127">
    <property type="entry name" value="ZnuA-like"/>
</dbReference>
<dbReference type="SUPFAM" id="SSF53807">
    <property type="entry name" value="Helical backbone' metal receptor"/>
    <property type="match status" value="1"/>
</dbReference>
<dbReference type="OrthoDB" id="9793396at2"/>
<evidence type="ECO:0000256" key="7">
    <source>
        <dbReference type="SAM" id="SignalP"/>
    </source>
</evidence>
<evidence type="ECO:0000256" key="1">
    <source>
        <dbReference type="ARBA" id="ARBA00004196"/>
    </source>
</evidence>
<dbReference type="Proteomes" id="UP001156660">
    <property type="component" value="Unassembled WGS sequence"/>
</dbReference>
<reference evidence="11" key="3">
    <citation type="journal article" date="2019" name="Int. J. Syst. Evol. Microbiol.">
        <title>The Global Catalogue of Microorganisms (GCM) 10K type strain sequencing project: providing services to taxonomists for standard genome sequencing and annotation.</title>
        <authorList>
            <consortium name="The Broad Institute Genomics Platform"/>
            <consortium name="The Broad Institute Genome Sequencing Center for Infectious Disease"/>
            <person name="Wu L."/>
            <person name="Ma J."/>
        </authorList>
    </citation>
    <scope>NUCLEOTIDE SEQUENCE [LARGE SCALE GENOMIC DNA]</scope>
    <source>
        <strain evidence="11">NBRC 105001</strain>
    </source>
</reference>
<dbReference type="Proteomes" id="UP000239273">
    <property type="component" value="Unassembled WGS sequence"/>
</dbReference>
<accession>A0A2S7X5Z7</accession>
<evidence type="ECO:0000256" key="2">
    <source>
        <dbReference type="ARBA" id="ARBA00011028"/>
    </source>
</evidence>
<dbReference type="GO" id="GO:0046872">
    <property type="term" value="F:metal ion binding"/>
    <property type="evidence" value="ECO:0007669"/>
    <property type="project" value="UniProtKB-KW"/>
</dbReference>
<evidence type="ECO:0000313" key="11">
    <source>
        <dbReference type="Proteomes" id="UP001156660"/>
    </source>
</evidence>
<evidence type="ECO:0000256" key="5">
    <source>
        <dbReference type="ARBA" id="ARBA00022729"/>
    </source>
</evidence>
<evidence type="ECO:0000313" key="10">
    <source>
        <dbReference type="Proteomes" id="UP000239273"/>
    </source>
</evidence>
<feature type="chain" id="PRO_5015783228" evidence="7">
    <location>
        <begin position="25"/>
        <end position="294"/>
    </location>
</feature>
<gene>
    <name evidence="9" type="ORF">BTO23_11485</name>
    <name evidence="8" type="ORF">GCM10007855_10070</name>
</gene>
<dbReference type="AlphaFoldDB" id="A0A2S7X5Z7"/>
<keyword evidence="5 7" id="KW-0732">Signal</keyword>
<evidence type="ECO:0000256" key="6">
    <source>
        <dbReference type="RuleBase" id="RU003512"/>
    </source>
</evidence>
<evidence type="ECO:0000313" key="8">
    <source>
        <dbReference type="EMBL" id="GLR74133.1"/>
    </source>
</evidence>
<dbReference type="PANTHER" id="PTHR42953:SF1">
    <property type="entry name" value="METAL-BINDING PROTEIN HI_0362-RELATED"/>
    <property type="match status" value="1"/>
</dbReference>
<protein>
    <submittedName>
        <fullName evidence="9">Metal ABC transporter substrate-binding protein</fullName>
    </submittedName>
</protein>
<keyword evidence="11" id="KW-1185">Reference proteome</keyword>
<dbReference type="EMBL" id="MSCP01000002">
    <property type="protein sequence ID" value="PQJ86760.1"/>
    <property type="molecule type" value="Genomic_DNA"/>
</dbReference>
<reference evidence="9 10" key="2">
    <citation type="submission" date="2016-12" db="EMBL/GenBank/DDBJ databases">
        <title>Diversity of luminous bacteria.</title>
        <authorList>
            <person name="Yoshizawa S."/>
            <person name="Kogure K."/>
        </authorList>
    </citation>
    <scope>NUCLEOTIDE SEQUENCE [LARGE SCALE GENOMIC DNA]</scope>
    <source>
        <strain evidence="9 10">NBRC 105001</strain>
    </source>
</reference>
<dbReference type="EMBL" id="BSOU01000002">
    <property type="protein sequence ID" value="GLR74133.1"/>
    <property type="molecule type" value="Genomic_DNA"/>
</dbReference>
<dbReference type="GO" id="GO:0007155">
    <property type="term" value="P:cell adhesion"/>
    <property type="evidence" value="ECO:0007669"/>
    <property type="project" value="InterPro"/>
</dbReference>
<keyword evidence="4" id="KW-0479">Metal-binding</keyword>
<keyword evidence="3 6" id="KW-0813">Transport</keyword>
<reference evidence="8" key="1">
    <citation type="journal article" date="2014" name="Int. J. Syst. Evol. Microbiol.">
        <title>Complete genome of a new Firmicutes species belonging to the dominant human colonic microbiota ('Ruminococcus bicirculans') reveals two chromosomes and a selective capacity to utilize plant glucans.</title>
        <authorList>
            <consortium name="NISC Comparative Sequencing Program"/>
            <person name="Wegmann U."/>
            <person name="Louis P."/>
            <person name="Goesmann A."/>
            <person name="Henrissat B."/>
            <person name="Duncan S.H."/>
            <person name="Flint H.J."/>
        </authorList>
    </citation>
    <scope>NUCLEOTIDE SEQUENCE</scope>
    <source>
        <strain evidence="8">NBRC 105001</strain>
    </source>
</reference>
<dbReference type="PRINTS" id="PR00690">
    <property type="entry name" value="ADHESNFAMILY"/>
</dbReference>
<dbReference type="GO" id="GO:0030001">
    <property type="term" value="P:metal ion transport"/>
    <property type="evidence" value="ECO:0007669"/>
    <property type="project" value="InterPro"/>
</dbReference>
<dbReference type="GO" id="GO:0030313">
    <property type="term" value="C:cell envelope"/>
    <property type="evidence" value="ECO:0007669"/>
    <property type="project" value="UniProtKB-SubCell"/>
</dbReference>